<keyword evidence="3" id="KW-0804">Transcription</keyword>
<dbReference type="SUPFAM" id="SSF48008">
    <property type="entry name" value="GntR ligand-binding domain-like"/>
    <property type="match status" value="1"/>
</dbReference>
<dbReference type="Proteomes" id="UP000199064">
    <property type="component" value="Unassembled WGS sequence"/>
</dbReference>
<organism evidence="5 6">
    <name type="scientific">Nitratireductor aquibiodomus</name>
    <dbReference type="NCBI Taxonomy" id="204799"/>
    <lineage>
        <taxon>Bacteria</taxon>
        <taxon>Pseudomonadati</taxon>
        <taxon>Pseudomonadota</taxon>
        <taxon>Alphaproteobacteria</taxon>
        <taxon>Hyphomicrobiales</taxon>
        <taxon>Phyllobacteriaceae</taxon>
        <taxon>Nitratireductor</taxon>
    </lineage>
</organism>
<dbReference type="Gene3D" id="1.20.120.530">
    <property type="entry name" value="GntR ligand-binding domain-like"/>
    <property type="match status" value="1"/>
</dbReference>
<dbReference type="InterPro" id="IPR011711">
    <property type="entry name" value="GntR_C"/>
</dbReference>
<dbReference type="RefSeq" id="WP_244509067.1">
    <property type="nucleotide sequence ID" value="NZ_FNSL01000001.1"/>
</dbReference>
<dbReference type="SMART" id="SM00895">
    <property type="entry name" value="FCD"/>
    <property type="match status" value="1"/>
</dbReference>
<dbReference type="SMART" id="SM00345">
    <property type="entry name" value="HTH_GNTR"/>
    <property type="match status" value="1"/>
</dbReference>
<dbReference type="EMBL" id="FNSL01000001">
    <property type="protein sequence ID" value="SEB64535.1"/>
    <property type="molecule type" value="Genomic_DNA"/>
</dbReference>
<keyword evidence="6" id="KW-1185">Reference proteome</keyword>
<dbReference type="InterPro" id="IPR008920">
    <property type="entry name" value="TF_FadR/GntR_C"/>
</dbReference>
<evidence type="ECO:0000256" key="3">
    <source>
        <dbReference type="ARBA" id="ARBA00023163"/>
    </source>
</evidence>
<protein>
    <submittedName>
        <fullName evidence="5">Transcriptional regulator, GntR family</fullName>
    </submittedName>
</protein>
<dbReference type="PROSITE" id="PS50949">
    <property type="entry name" value="HTH_GNTR"/>
    <property type="match status" value="1"/>
</dbReference>
<evidence type="ECO:0000259" key="4">
    <source>
        <dbReference type="PROSITE" id="PS50949"/>
    </source>
</evidence>
<dbReference type="InterPro" id="IPR036390">
    <property type="entry name" value="WH_DNA-bd_sf"/>
</dbReference>
<reference evidence="6" key="1">
    <citation type="submission" date="2016-10" db="EMBL/GenBank/DDBJ databases">
        <authorList>
            <person name="Varghese N."/>
            <person name="Submissions S."/>
        </authorList>
    </citation>
    <scope>NUCLEOTIDE SEQUENCE [LARGE SCALE GENOMIC DNA]</scope>
    <source>
        <strain evidence="6">ES.061</strain>
    </source>
</reference>
<dbReference type="PANTHER" id="PTHR43537:SF24">
    <property type="entry name" value="GLUCONATE OPERON TRANSCRIPTIONAL REPRESSOR"/>
    <property type="match status" value="1"/>
</dbReference>
<dbReference type="CDD" id="cd07377">
    <property type="entry name" value="WHTH_GntR"/>
    <property type="match status" value="1"/>
</dbReference>
<evidence type="ECO:0000313" key="6">
    <source>
        <dbReference type="Proteomes" id="UP000199064"/>
    </source>
</evidence>
<dbReference type="InterPro" id="IPR036388">
    <property type="entry name" value="WH-like_DNA-bd_sf"/>
</dbReference>
<dbReference type="Pfam" id="PF00392">
    <property type="entry name" value="GntR"/>
    <property type="match status" value="1"/>
</dbReference>
<accession>A0A1H4L2I2</accession>
<dbReference type="Gene3D" id="1.10.10.10">
    <property type="entry name" value="Winged helix-like DNA-binding domain superfamily/Winged helix DNA-binding domain"/>
    <property type="match status" value="1"/>
</dbReference>
<proteinExistence type="predicted"/>
<keyword evidence="2" id="KW-0238">DNA-binding</keyword>
<evidence type="ECO:0000313" key="5">
    <source>
        <dbReference type="EMBL" id="SEB64535.1"/>
    </source>
</evidence>
<dbReference type="PRINTS" id="PR00035">
    <property type="entry name" value="HTHGNTR"/>
</dbReference>
<sequence>MSAAQPEDMVETRRVSDEIAEALIEEAREGLLETGTFLPTERELCERFSASRPTVRAALQQMQVRGYAEAGAGRRPRVARPSLQTVLQLAGDHIRDIFGDAESGAHLEQMRQFIEAGAAREATKRADNVQIAKLRAALEENFEAIGTSDFARTDSAFHRVLVSVVGNPVILSLHDMFVSAMLAQRPPTDDPAKHDTVAYEEHRAIYQAIIDGDMITATDVMDRHLARSYRARLKSPRKVSDYFQKEEDKTD</sequence>
<keyword evidence="1" id="KW-0805">Transcription regulation</keyword>
<name>A0A1H4L2I2_9HYPH</name>
<dbReference type="Pfam" id="PF07729">
    <property type="entry name" value="FCD"/>
    <property type="match status" value="1"/>
</dbReference>
<evidence type="ECO:0000256" key="2">
    <source>
        <dbReference type="ARBA" id="ARBA00023125"/>
    </source>
</evidence>
<evidence type="ECO:0000256" key="1">
    <source>
        <dbReference type="ARBA" id="ARBA00023015"/>
    </source>
</evidence>
<gene>
    <name evidence="5" type="ORF">SAMN05216452_2586</name>
</gene>
<dbReference type="GO" id="GO:0003700">
    <property type="term" value="F:DNA-binding transcription factor activity"/>
    <property type="evidence" value="ECO:0007669"/>
    <property type="project" value="InterPro"/>
</dbReference>
<dbReference type="InterPro" id="IPR000524">
    <property type="entry name" value="Tscrpt_reg_HTH_GntR"/>
</dbReference>
<dbReference type="AlphaFoldDB" id="A0A1H4L2I2"/>
<dbReference type="GO" id="GO:0003677">
    <property type="term" value="F:DNA binding"/>
    <property type="evidence" value="ECO:0007669"/>
    <property type="project" value="UniProtKB-KW"/>
</dbReference>
<dbReference type="PANTHER" id="PTHR43537">
    <property type="entry name" value="TRANSCRIPTIONAL REGULATOR, GNTR FAMILY"/>
    <property type="match status" value="1"/>
</dbReference>
<feature type="domain" description="HTH gntR-type" evidence="4">
    <location>
        <begin position="13"/>
        <end position="81"/>
    </location>
</feature>
<dbReference type="SUPFAM" id="SSF46785">
    <property type="entry name" value="Winged helix' DNA-binding domain"/>
    <property type="match status" value="1"/>
</dbReference>